<feature type="domain" description="MADF" evidence="2">
    <location>
        <begin position="42"/>
        <end position="130"/>
    </location>
</feature>
<sequence length="254" mass="29233">KTGSINSFKVDNMEEIRENTRNGTKKRERKMQEKWSAEDTMRLIQEIELREGTWNILSTEYRNRKIRKAQWQDVADILKMPPSEVSAKWNSLRSSFRAAFNRKAYMKNAGKAPAMNSIYNSLKFLEPTLNIAENATSDSCNNTQSTLTPPLLPNVPESNVDSFEEIQTLPSTSQESAPSRRLQKYADGYAEIVELALKTLSTSTKIDAWNDLGSFVAFSGQEWAQETPQLAWDFKTELYELVLKYHKKFTREEL</sequence>
<dbReference type="GO" id="GO:0006357">
    <property type="term" value="P:regulation of transcription by RNA polymerase II"/>
    <property type="evidence" value="ECO:0007669"/>
    <property type="project" value="TreeGrafter"/>
</dbReference>
<dbReference type="PROSITE" id="PS51029">
    <property type="entry name" value="MADF"/>
    <property type="match status" value="1"/>
</dbReference>
<dbReference type="PANTHER" id="PTHR12243:SF69">
    <property type="entry name" value="SI:CH73-59F11.3"/>
    <property type="match status" value="1"/>
</dbReference>
<feature type="region of interest" description="Disordered" evidence="1">
    <location>
        <begin position="1"/>
        <end position="33"/>
    </location>
</feature>
<evidence type="ECO:0000256" key="1">
    <source>
        <dbReference type="SAM" id="MobiDB-lite"/>
    </source>
</evidence>
<proteinExistence type="evidence at transcript level"/>
<dbReference type="Pfam" id="PF10545">
    <property type="entry name" value="MADF_DNA_bdg"/>
    <property type="match status" value="1"/>
</dbReference>
<dbReference type="PANTHER" id="PTHR12243">
    <property type="entry name" value="MADF DOMAIN TRANSCRIPTION FACTOR"/>
    <property type="match status" value="1"/>
</dbReference>
<dbReference type="GO" id="GO:0005667">
    <property type="term" value="C:transcription regulator complex"/>
    <property type="evidence" value="ECO:0007669"/>
    <property type="project" value="TreeGrafter"/>
</dbReference>
<reference evidence="3" key="1">
    <citation type="submission" date="2013-07" db="EMBL/GenBank/DDBJ databases">
        <authorList>
            <person name="Geib S."/>
        </authorList>
    </citation>
    <scope>NUCLEOTIDE SEQUENCE</scope>
</reference>
<dbReference type="InterPro" id="IPR039353">
    <property type="entry name" value="TF_Adf1"/>
</dbReference>
<dbReference type="AlphaFoldDB" id="W8C1Y3"/>
<feature type="non-terminal residue" evidence="3">
    <location>
        <position position="1"/>
    </location>
</feature>
<name>W8C1Y3_CERCA</name>
<evidence type="ECO:0000313" key="3">
    <source>
        <dbReference type="EMBL" id="JAC05828.1"/>
    </source>
</evidence>
<dbReference type="OrthoDB" id="5984255at2759"/>
<accession>W8C1Y3</accession>
<evidence type="ECO:0000259" key="2">
    <source>
        <dbReference type="PROSITE" id="PS51029"/>
    </source>
</evidence>
<organism evidence="3">
    <name type="scientific">Ceratitis capitata</name>
    <name type="common">Mediterranean fruit fly</name>
    <name type="synonym">Tephritis capitata</name>
    <dbReference type="NCBI Taxonomy" id="7213"/>
    <lineage>
        <taxon>Eukaryota</taxon>
        <taxon>Metazoa</taxon>
        <taxon>Ecdysozoa</taxon>
        <taxon>Arthropoda</taxon>
        <taxon>Hexapoda</taxon>
        <taxon>Insecta</taxon>
        <taxon>Pterygota</taxon>
        <taxon>Neoptera</taxon>
        <taxon>Endopterygota</taxon>
        <taxon>Diptera</taxon>
        <taxon>Brachycera</taxon>
        <taxon>Muscomorpha</taxon>
        <taxon>Tephritoidea</taxon>
        <taxon>Tephritidae</taxon>
        <taxon>Ceratitis</taxon>
        <taxon>Ceratitis</taxon>
    </lineage>
</organism>
<dbReference type="InterPro" id="IPR006578">
    <property type="entry name" value="MADF-dom"/>
</dbReference>
<reference evidence="3" key="2">
    <citation type="journal article" date="2014" name="BMC Genomics">
        <title>A genomic perspective to assessing quality of mass-reared SIT flies used in Mediterranean fruit fly (Ceratitis capitata) eradication in California.</title>
        <authorList>
            <person name="Calla B."/>
            <person name="Hall B."/>
            <person name="Hou S."/>
            <person name="Geib S.M."/>
        </authorList>
    </citation>
    <scope>NUCLEOTIDE SEQUENCE</scope>
</reference>
<dbReference type="GO" id="GO:0005634">
    <property type="term" value="C:nucleus"/>
    <property type="evidence" value="ECO:0007669"/>
    <property type="project" value="TreeGrafter"/>
</dbReference>
<dbReference type="EMBL" id="GAMC01000728">
    <property type="protein sequence ID" value="JAC05828.1"/>
    <property type="molecule type" value="mRNA"/>
</dbReference>
<feature type="compositionally biased region" description="Basic and acidic residues" evidence="1">
    <location>
        <begin position="11"/>
        <end position="20"/>
    </location>
</feature>
<protein>
    <recommendedName>
        <fullName evidence="2">MADF domain-containing protein</fullName>
    </recommendedName>
</protein>
<dbReference type="SMART" id="SM00595">
    <property type="entry name" value="MADF"/>
    <property type="match status" value="1"/>
</dbReference>